<evidence type="ECO:0000313" key="4">
    <source>
        <dbReference type="Proteomes" id="UP000559885"/>
    </source>
</evidence>
<protein>
    <submittedName>
        <fullName evidence="3">Helix-turn-helix domain-containing protein</fullName>
    </submittedName>
</protein>
<dbReference type="SUPFAM" id="SSF47413">
    <property type="entry name" value="lambda repressor-like DNA-binding domains"/>
    <property type="match status" value="1"/>
</dbReference>
<dbReference type="EMBL" id="JAARRM010000002">
    <property type="protein sequence ID" value="MBC1521435.1"/>
    <property type="molecule type" value="Genomic_DNA"/>
</dbReference>
<dbReference type="Proteomes" id="UP000559885">
    <property type="component" value="Unassembled WGS sequence"/>
</dbReference>
<organism evidence="3 4">
    <name type="scientific">Listeria aquatica</name>
    <dbReference type="NCBI Taxonomy" id="1494960"/>
    <lineage>
        <taxon>Bacteria</taxon>
        <taxon>Bacillati</taxon>
        <taxon>Bacillota</taxon>
        <taxon>Bacilli</taxon>
        <taxon>Bacillales</taxon>
        <taxon>Listeriaceae</taxon>
        <taxon>Listeria</taxon>
    </lineage>
</organism>
<proteinExistence type="predicted"/>
<evidence type="ECO:0000259" key="2">
    <source>
        <dbReference type="PROSITE" id="PS50943"/>
    </source>
</evidence>
<evidence type="ECO:0000256" key="1">
    <source>
        <dbReference type="ARBA" id="ARBA00023125"/>
    </source>
</evidence>
<dbReference type="RefSeq" id="WP_185373353.1">
    <property type="nucleotide sequence ID" value="NZ_JAARRM010000002.1"/>
</dbReference>
<dbReference type="CDD" id="cd00093">
    <property type="entry name" value="HTH_XRE"/>
    <property type="match status" value="1"/>
</dbReference>
<keyword evidence="1" id="KW-0238">DNA-binding</keyword>
<sequence>MLSERIRLARKVRNLTQSDLAKKVNTTKATISNYENKYSSPSGEMISLLADALQTTTDFLLGKTDKIDNVPYWELSDKDHKEIDIDLDKILDGNGAGNVNYYGEPLTEEEKEKVATAIRIALEMNKKEAKKRFTPKKYRDK</sequence>
<gene>
    <name evidence="3" type="ORF">HB912_07225</name>
</gene>
<dbReference type="Pfam" id="PF01381">
    <property type="entry name" value="HTH_3"/>
    <property type="match status" value="1"/>
</dbReference>
<dbReference type="SMART" id="SM00530">
    <property type="entry name" value="HTH_XRE"/>
    <property type="match status" value="1"/>
</dbReference>
<dbReference type="PANTHER" id="PTHR46558:SF4">
    <property type="entry name" value="DNA-BIDING PHAGE PROTEIN"/>
    <property type="match status" value="1"/>
</dbReference>
<dbReference type="AlphaFoldDB" id="A0A841ZQH0"/>
<name>A0A841ZQH0_9LIST</name>
<dbReference type="Gene3D" id="1.10.260.40">
    <property type="entry name" value="lambda repressor-like DNA-binding domains"/>
    <property type="match status" value="1"/>
</dbReference>
<dbReference type="GO" id="GO:0003677">
    <property type="term" value="F:DNA binding"/>
    <property type="evidence" value="ECO:0007669"/>
    <property type="project" value="UniProtKB-KW"/>
</dbReference>
<comment type="caution">
    <text evidence="3">The sequence shown here is derived from an EMBL/GenBank/DDBJ whole genome shotgun (WGS) entry which is preliminary data.</text>
</comment>
<dbReference type="InterPro" id="IPR001387">
    <property type="entry name" value="Cro/C1-type_HTH"/>
</dbReference>
<dbReference type="PROSITE" id="PS50943">
    <property type="entry name" value="HTH_CROC1"/>
    <property type="match status" value="1"/>
</dbReference>
<feature type="domain" description="HTH cro/C1-type" evidence="2">
    <location>
        <begin position="6"/>
        <end position="60"/>
    </location>
</feature>
<reference evidence="3 4" key="1">
    <citation type="submission" date="2020-03" db="EMBL/GenBank/DDBJ databases">
        <title>Soil Listeria distribution.</title>
        <authorList>
            <person name="Liao J."/>
            <person name="Wiedmann M."/>
        </authorList>
    </citation>
    <scope>NUCLEOTIDE SEQUENCE [LARGE SCALE GENOMIC DNA]</scope>
    <source>
        <strain evidence="3 4">FSL L7-1507</strain>
    </source>
</reference>
<evidence type="ECO:0000313" key="3">
    <source>
        <dbReference type="EMBL" id="MBC1521435.1"/>
    </source>
</evidence>
<accession>A0A841ZQH0</accession>
<dbReference type="InterPro" id="IPR010982">
    <property type="entry name" value="Lambda_DNA-bd_dom_sf"/>
</dbReference>
<dbReference type="PANTHER" id="PTHR46558">
    <property type="entry name" value="TRACRIPTIONAL REGULATORY PROTEIN-RELATED-RELATED"/>
    <property type="match status" value="1"/>
</dbReference>